<name>A0A4R3ZRG8_9ACTN</name>
<dbReference type="NCBIfam" id="NF038354">
    <property type="entry name" value="trnsprt_adja_43"/>
    <property type="match status" value="1"/>
</dbReference>
<evidence type="ECO:0000256" key="1">
    <source>
        <dbReference type="SAM" id="Phobius"/>
    </source>
</evidence>
<dbReference type="InterPro" id="IPR049820">
    <property type="entry name" value="Trnsprt_adja_ssu-like"/>
</dbReference>
<keyword evidence="1" id="KW-1133">Transmembrane helix</keyword>
<evidence type="ECO:0000313" key="3">
    <source>
        <dbReference type="Proteomes" id="UP000295805"/>
    </source>
</evidence>
<keyword evidence="1" id="KW-0472">Membrane</keyword>
<comment type="caution">
    <text evidence="2">The sequence shown here is derived from an EMBL/GenBank/DDBJ whole genome shotgun (WGS) entry which is preliminary data.</text>
</comment>
<dbReference type="GeneID" id="97417919"/>
<sequence length="43" mass="4704">MTPILLTIYVLIWPVIVAGVLAVLVRGFVKEAAEARREGDPII</sequence>
<dbReference type="RefSeq" id="WP_096907137.1">
    <property type="nucleotide sequence ID" value="NZ_CP143053.1"/>
</dbReference>
<dbReference type="Proteomes" id="UP000295805">
    <property type="component" value="Unassembled WGS sequence"/>
</dbReference>
<organism evidence="2 3">
    <name type="scientific">Dietzia cinnamea</name>
    <dbReference type="NCBI Taxonomy" id="321318"/>
    <lineage>
        <taxon>Bacteria</taxon>
        <taxon>Bacillati</taxon>
        <taxon>Actinomycetota</taxon>
        <taxon>Actinomycetes</taxon>
        <taxon>Mycobacteriales</taxon>
        <taxon>Dietziaceae</taxon>
        <taxon>Dietzia</taxon>
    </lineage>
</organism>
<protein>
    <submittedName>
        <fullName evidence="2">Uncharacterized protein</fullName>
    </submittedName>
</protein>
<gene>
    <name evidence="2" type="ORF">EDD19_11936</name>
</gene>
<accession>A0A4R3ZRG8</accession>
<evidence type="ECO:0000313" key="2">
    <source>
        <dbReference type="EMBL" id="TCW22780.1"/>
    </source>
</evidence>
<reference evidence="2 3" key="1">
    <citation type="submission" date="2019-03" db="EMBL/GenBank/DDBJ databases">
        <title>Root nodule microbial communities of legume samples collected from USA, Mexico and Botswana.</title>
        <authorList>
            <person name="Hirsch A."/>
        </authorList>
    </citation>
    <scope>NUCLEOTIDE SEQUENCE [LARGE SCALE GENOMIC DNA]</scope>
    <source>
        <strain evidence="2 3">55</strain>
    </source>
</reference>
<feature type="transmembrane region" description="Helical" evidence="1">
    <location>
        <begin position="6"/>
        <end position="29"/>
    </location>
</feature>
<dbReference type="AlphaFoldDB" id="A0A4R3ZRG8"/>
<proteinExistence type="predicted"/>
<dbReference type="EMBL" id="SMCX01000019">
    <property type="protein sequence ID" value="TCW22780.1"/>
    <property type="molecule type" value="Genomic_DNA"/>
</dbReference>
<keyword evidence="1" id="KW-0812">Transmembrane</keyword>